<evidence type="ECO:0000256" key="6">
    <source>
        <dbReference type="ARBA" id="ARBA00023136"/>
    </source>
</evidence>
<dbReference type="InterPro" id="IPR051689">
    <property type="entry name" value="Sterol_desaturase/TMEM195"/>
</dbReference>
<dbReference type="PANTHER" id="PTHR21624">
    <property type="entry name" value="STEROL DESATURASE-RELATED PROTEIN"/>
    <property type="match status" value="1"/>
</dbReference>
<protein>
    <submittedName>
        <fullName evidence="9">Sterol desaturase/sphingolipid hydroxylase, fatty acid hydroxylase superfamily</fullName>
    </submittedName>
</protein>
<dbReference type="STRING" id="425514.SAMN05443550_10198"/>
<dbReference type="GO" id="GO:0008610">
    <property type="term" value="P:lipid biosynthetic process"/>
    <property type="evidence" value="ECO:0007669"/>
    <property type="project" value="InterPro"/>
</dbReference>
<organism evidence="9 10">
    <name type="scientific">Pedobacter hartonius</name>
    <dbReference type="NCBI Taxonomy" id="425514"/>
    <lineage>
        <taxon>Bacteria</taxon>
        <taxon>Pseudomonadati</taxon>
        <taxon>Bacteroidota</taxon>
        <taxon>Sphingobacteriia</taxon>
        <taxon>Sphingobacteriales</taxon>
        <taxon>Sphingobacteriaceae</taxon>
        <taxon>Pedobacter</taxon>
    </lineage>
</organism>
<keyword evidence="4" id="KW-0560">Oxidoreductase</keyword>
<evidence type="ECO:0000256" key="7">
    <source>
        <dbReference type="SAM" id="Phobius"/>
    </source>
</evidence>
<dbReference type="GO" id="GO:0006643">
    <property type="term" value="P:membrane lipid metabolic process"/>
    <property type="evidence" value="ECO:0007669"/>
    <property type="project" value="TreeGrafter"/>
</dbReference>
<proteinExistence type="predicted"/>
<evidence type="ECO:0000256" key="2">
    <source>
        <dbReference type="ARBA" id="ARBA00022692"/>
    </source>
</evidence>
<comment type="subcellular location">
    <subcellularLocation>
        <location evidence="1">Endomembrane system</location>
        <topology evidence="1">Multi-pass membrane protein</topology>
    </subcellularLocation>
</comment>
<gene>
    <name evidence="9" type="ORF">SAMN05443550_10198</name>
</gene>
<dbReference type="GO" id="GO:0005506">
    <property type="term" value="F:iron ion binding"/>
    <property type="evidence" value="ECO:0007669"/>
    <property type="project" value="InterPro"/>
</dbReference>
<dbReference type="Pfam" id="PF04116">
    <property type="entry name" value="FA_hydroxylase"/>
    <property type="match status" value="1"/>
</dbReference>
<dbReference type="Proteomes" id="UP000198850">
    <property type="component" value="Unassembled WGS sequence"/>
</dbReference>
<dbReference type="InterPro" id="IPR006694">
    <property type="entry name" value="Fatty_acid_hydroxylase"/>
</dbReference>
<accession>A0A1H3W6U4</accession>
<evidence type="ECO:0000256" key="1">
    <source>
        <dbReference type="ARBA" id="ARBA00004127"/>
    </source>
</evidence>
<dbReference type="AlphaFoldDB" id="A0A1H3W6U4"/>
<keyword evidence="5" id="KW-0443">Lipid metabolism</keyword>
<sequence length="322" mass="37054">MIETIKKIIENLNGYGFSVLVLFLGILEFSFGLYKNRWNKNEKWVDIACFTIPRLVIRPVVAYYGLIILPQLLPGLKDTFNWVPFFWGFIIIAVADDLTQYWYHRLHHEVPWLWRFHRTHHSASYMGMAMASRQNLIYSLFFSQTYLTTALVYLGLGIPAIMVRAIKGTITTLAHSSIPWDKPFYQYRILHPLAWVLERTISTPATHHAHHAATTDDGIGYYKGNFGNMFFLWDVIFGTAHISRQYPAAYGISHYEGDQWYAQLLWPIFKSKVPGSELAADGPVVKADVPLQEHQLYRPLKADPVTKEDVQGTPDLVPIPIK</sequence>
<feature type="transmembrane region" description="Helical" evidence="7">
    <location>
        <begin position="136"/>
        <end position="156"/>
    </location>
</feature>
<dbReference type="GO" id="GO:0012505">
    <property type="term" value="C:endomembrane system"/>
    <property type="evidence" value="ECO:0007669"/>
    <property type="project" value="UniProtKB-SubCell"/>
</dbReference>
<feature type="transmembrane region" description="Helical" evidence="7">
    <location>
        <begin position="55"/>
        <end position="73"/>
    </location>
</feature>
<evidence type="ECO:0000256" key="3">
    <source>
        <dbReference type="ARBA" id="ARBA00022989"/>
    </source>
</evidence>
<dbReference type="EMBL" id="FNRA01000001">
    <property type="protein sequence ID" value="SDZ82082.1"/>
    <property type="molecule type" value="Genomic_DNA"/>
</dbReference>
<keyword evidence="3 7" id="KW-1133">Transmembrane helix</keyword>
<feature type="transmembrane region" description="Helical" evidence="7">
    <location>
        <begin position="12"/>
        <end position="34"/>
    </location>
</feature>
<keyword evidence="6 7" id="KW-0472">Membrane</keyword>
<keyword evidence="2 7" id="KW-0812">Transmembrane</keyword>
<dbReference type="GO" id="GO:0016020">
    <property type="term" value="C:membrane"/>
    <property type="evidence" value="ECO:0007669"/>
    <property type="project" value="GOC"/>
</dbReference>
<evidence type="ECO:0000313" key="10">
    <source>
        <dbReference type="Proteomes" id="UP000198850"/>
    </source>
</evidence>
<reference evidence="9 10" key="1">
    <citation type="submission" date="2016-10" db="EMBL/GenBank/DDBJ databases">
        <authorList>
            <person name="de Groot N.N."/>
        </authorList>
    </citation>
    <scope>NUCLEOTIDE SEQUENCE [LARGE SCALE GENOMIC DNA]</scope>
    <source>
        <strain evidence="9 10">DSM 19033</strain>
    </source>
</reference>
<evidence type="ECO:0000259" key="8">
    <source>
        <dbReference type="Pfam" id="PF04116"/>
    </source>
</evidence>
<dbReference type="GO" id="GO:0050479">
    <property type="term" value="F:glyceryl-ether monooxygenase activity"/>
    <property type="evidence" value="ECO:0007669"/>
    <property type="project" value="TreeGrafter"/>
</dbReference>
<evidence type="ECO:0000256" key="5">
    <source>
        <dbReference type="ARBA" id="ARBA00023098"/>
    </source>
</evidence>
<dbReference type="OrthoDB" id="9770329at2"/>
<feature type="domain" description="Fatty acid hydroxylase" evidence="8">
    <location>
        <begin position="89"/>
        <end position="239"/>
    </location>
</feature>
<evidence type="ECO:0000313" key="9">
    <source>
        <dbReference type="EMBL" id="SDZ82082.1"/>
    </source>
</evidence>
<dbReference type="RefSeq" id="WP_090554167.1">
    <property type="nucleotide sequence ID" value="NZ_FNRA01000001.1"/>
</dbReference>
<keyword evidence="10" id="KW-1185">Reference proteome</keyword>
<name>A0A1H3W6U4_9SPHI</name>
<evidence type="ECO:0000256" key="4">
    <source>
        <dbReference type="ARBA" id="ARBA00023002"/>
    </source>
</evidence>
<dbReference type="PANTHER" id="PTHR21624:SF1">
    <property type="entry name" value="ALKYLGLYCEROL MONOOXYGENASE"/>
    <property type="match status" value="1"/>
</dbReference>